<comment type="caution">
    <text evidence="3">The sequence shown here is derived from an EMBL/GenBank/DDBJ whole genome shotgun (WGS) entry which is preliminary data.</text>
</comment>
<dbReference type="AlphaFoldDB" id="A0ABD1Y147"/>
<keyword evidence="4" id="KW-1185">Reference proteome</keyword>
<feature type="coiled-coil region" evidence="1">
    <location>
        <begin position="440"/>
        <end position="551"/>
    </location>
</feature>
<evidence type="ECO:0000256" key="2">
    <source>
        <dbReference type="SAM" id="MobiDB-lite"/>
    </source>
</evidence>
<protein>
    <submittedName>
        <fullName evidence="3">Uncharacterized protein</fullName>
    </submittedName>
</protein>
<feature type="compositionally biased region" description="Low complexity" evidence="2">
    <location>
        <begin position="736"/>
        <end position="756"/>
    </location>
</feature>
<reference evidence="3 4" key="1">
    <citation type="submission" date="2024-09" db="EMBL/GenBank/DDBJ databases">
        <title>Chromosome-scale assembly of Riccia fluitans.</title>
        <authorList>
            <person name="Paukszto L."/>
            <person name="Sawicki J."/>
            <person name="Karawczyk K."/>
            <person name="Piernik-Szablinska J."/>
            <person name="Szczecinska M."/>
            <person name="Mazdziarz M."/>
        </authorList>
    </citation>
    <scope>NUCLEOTIDE SEQUENCE [LARGE SCALE GENOMIC DNA]</scope>
    <source>
        <strain evidence="3">Rf_01</strain>
        <tissue evidence="3">Aerial parts of the thallus</tissue>
    </source>
</reference>
<gene>
    <name evidence="3" type="ORF">R1flu_000608</name>
</gene>
<feature type="coiled-coil region" evidence="1">
    <location>
        <begin position="610"/>
        <end position="641"/>
    </location>
</feature>
<dbReference type="Proteomes" id="UP001605036">
    <property type="component" value="Unassembled WGS sequence"/>
</dbReference>
<evidence type="ECO:0000313" key="3">
    <source>
        <dbReference type="EMBL" id="KAL2620403.1"/>
    </source>
</evidence>
<name>A0ABD1Y147_9MARC</name>
<sequence>MARVFILEPVSLGVPQSVENGAAVGGGMVCLSRVLLPSARFRNPALWRNNGLSLKPRIWRRRSPFSLQECTSERCSNRLVNALNDSPAEHNGSANYGNGKVVYEVLEYAHYEEPGPTPDDCTLGESVNAETSVSDEGDVESVSADTAASPFHNAEAWTDIEYSVKMPSDESERDSSYCSSLNKAVFLTSGDYNGTGKPLAATIESDVSPFDEGQGNERFFMESEKPDYVSLVWEAGAKIEGVTSDMRQEEIVSQDHSLSLIVDEEYRARKDGTILHSFWIWSRDVASHFWSWGQSVINSIVFFLWGHSKWWKASWNQALLGAQIRRRLSEAKEVWSSLGEATQGTVWLSREDDGFDIFLRNMSEIQKNILQMTAIQGKLAWIRLQQHYYRLIELEEILSTFPKSEEELNPREAELLAYADKLFTQAKVNQEAYMSSQRALSSTEELVLQLQTQVEVLKEEVASRDNLLRLLKKEGILSSQSLQRAAQSLSDAEKKIIELESRVQIGEEIILKERDKLTATLKTAGLHEHAVRVSEQKTAELAKELASLKESLDSAKGPEQLSKQVKALEHELRSRDLLLLEIKEETIRSTDALKLAAQIKQDLNATRQRELHLTQSLEAANEKVKELEEQLTRNVRATRAEEVLKYTQKMLTEATAEVDFLRQGVEARDKAISIMKDEVDMNIALLSNAARDREELRNMNRYVGELKIELESREAKLSMMREEMALIINLARKHQSSSFSPSSPKSVSSTASLSPPVQVLQESKPRKISSSDIMMRLVSRFLCCASNFLLKATPDPEQNHSGF</sequence>
<evidence type="ECO:0000313" key="4">
    <source>
        <dbReference type="Proteomes" id="UP001605036"/>
    </source>
</evidence>
<feature type="region of interest" description="Disordered" evidence="2">
    <location>
        <begin position="736"/>
        <end position="765"/>
    </location>
</feature>
<dbReference type="EMBL" id="JBHFFA010000006">
    <property type="protein sequence ID" value="KAL2620403.1"/>
    <property type="molecule type" value="Genomic_DNA"/>
</dbReference>
<keyword evidence="1" id="KW-0175">Coiled coil</keyword>
<proteinExistence type="predicted"/>
<evidence type="ECO:0000256" key="1">
    <source>
        <dbReference type="SAM" id="Coils"/>
    </source>
</evidence>
<accession>A0ABD1Y147</accession>
<organism evidence="3 4">
    <name type="scientific">Riccia fluitans</name>
    <dbReference type="NCBI Taxonomy" id="41844"/>
    <lineage>
        <taxon>Eukaryota</taxon>
        <taxon>Viridiplantae</taxon>
        <taxon>Streptophyta</taxon>
        <taxon>Embryophyta</taxon>
        <taxon>Marchantiophyta</taxon>
        <taxon>Marchantiopsida</taxon>
        <taxon>Marchantiidae</taxon>
        <taxon>Marchantiales</taxon>
        <taxon>Ricciaceae</taxon>
        <taxon>Riccia</taxon>
    </lineage>
</organism>